<evidence type="ECO:0000256" key="1">
    <source>
        <dbReference type="ARBA" id="ARBA00022801"/>
    </source>
</evidence>
<dbReference type="PRINTS" id="PR00412">
    <property type="entry name" value="EPOXHYDRLASE"/>
</dbReference>
<accession>A0AAW3FPY3</accession>
<keyword evidence="1 3" id="KW-0378">Hydrolase</keyword>
<dbReference type="InterPro" id="IPR000639">
    <property type="entry name" value="Epox_hydrolase-like"/>
</dbReference>
<organism evidence="3 4">
    <name type="scientific">Lactiplantibacillus plantarum CMPG5300</name>
    <dbReference type="NCBI Taxonomy" id="1304889"/>
    <lineage>
        <taxon>Bacteria</taxon>
        <taxon>Bacillati</taxon>
        <taxon>Bacillota</taxon>
        <taxon>Bacilli</taxon>
        <taxon>Lactobacillales</taxon>
        <taxon>Lactobacillaceae</taxon>
        <taxon>Lactiplantibacillus</taxon>
    </lineage>
</organism>
<dbReference type="GO" id="GO:0016787">
    <property type="term" value="F:hydrolase activity"/>
    <property type="evidence" value="ECO:0007669"/>
    <property type="project" value="UniProtKB-KW"/>
</dbReference>
<dbReference type="PANTHER" id="PTHR43329">
    <property type="entry name" value="EPOXIDE HYDROLASE"/>
    <property type="match status" value="1"/>
</dbReference>
<feature type="domain" description="AB hydrolase-1" evidence="2">
    <location>
        <begin position="29"/>
        <end position="128"/>
    </location>
</feature>
<sequence length="297" mass="33750">MINNLNKKKQIVGNLAITYLEAGPESGQTIILFHGFPDSPTSYGPLMEQLVQRGYRVIAPYLRGYAPTTLLNLQDKNTGDIETLAEDAIRFFDALNLDKAIVVGQDWGSAIAEILTIAREQKIQKLVKLNWYGIYMMAKSQKAASFDYTQLSNSWYIWMLNTRMGEMVLQYDAIKFSYALWRQWTPQWNSSQEQLFETAKTSFQTPEFCEVVLSAYRNGLNPAVKETALHRLIMKLPPIKVRTIVLTGSRDPVESSLMSKKSCDRYFIGPFEHRVIAGAGHFIHHQNTDDVLSAIIS</sequence>
<protein>
    <submittedName>
        <fullName evidence="3">Alpha/beta hydrolase</fullName>
    </submittedName>
</protein>
<dbReference type="Pfam" id="PF00561">
    <property type="entry name" value="Abhydrolase_1"/>
    <property type="match status" value="1"/>
</dbReference>
<dbReference type="EMBL" id="AXZV01000008">
    <property type="protein sequence ID" value="KGH43299.1"/>
    <property type="molecule type" value="Genomic_DNA"/>
</dbReference>
<dbReference type="AlphaFoldDB" id="A0AAW3FPY3"/>
<name>A0AAW3FPY3_LACPN</name>
<dbReference type="Gene3D" id="3.40.50.1820">
    <property type="entry name" value="alpha/beta hydrolase"/>
    <property type="match status" value="1"/>
</dbReference>
<dbReference type="InterPro" id="IPR000073">
    <property type="entry name" value="AB_hydrolase_1"/>
</dbReference>
<reference evidence="3 4" key="1">
    <citation type="journal article" date="2014" name="Genome Announc.">
        <title>Draft Genome Sequence of Lactobacillus plantarum CMPG5300, a Human Vaginal Isolate.</title>
        <authorList>
            <person name="Malik S."/>
            <person name="Siezen R.J."/>
            <person name="Renckens B."/>
            <person name="Vaneechoutte M."/>
            <person name="Vanderleyden J."/>
            <person name="Lebeer S."/>
        </authorList>
    </citation>
    <scope>NUCLEOTIDE SEQUENCE [LARGE SCALE GENOMIC DNA]</scope>
    <source>
        <strain evidence="3 4">CMPG5300</strain>
    </source>
</reference>
<comment type="caution">
    <text evidence="3">The sequence shown here is derived from an EMBL/GenBank/DDBJ whole genome shotgun (WGS) entry which is preliminary data.</text>
</comment>
<evidence type="ECO:0000259" key="2">
    <source>
        <dbReference type="Pfam" id="PF00561"/>
    </source>
</evidence>
<gene>
    <name evidence="3" type="ORF">CMPG5300_1098</name>
</gene>
<dbReference type="Proteomes" id="UP000029801">
    <property type="component" value="Chromosome"/>
</dbReference>
<dbReference type="SUPFAM" id="SSF53474">
    <property type="entry name" value="alpha/beta-Hydrolases"/>
    <property type="match status" value="1"/>
</dbReference>
<proteinExistence type="predicted"/>
<dbReference type="InterPro" id="IPR029058">
    <property type="entry name" value="AB_hydrolase_fold"/>
</dbReference>
<dbReference type="RefSeq" id="WP_047673212.1">
    <property type="nucleotide sequence ID" value="NZ_CM002918.1"/>
</dbReference>
<evidence type="ECO:0000313" key="4">
    <source>
        <dbReference type="Proteomes" id="UP000029801"/>
    </source>
</evidence>
<evidence type="ECO:0000313" key="3">
    <source>
        <dbReference type="EMBL" id="KGH43299.1"/>
    </source>
</evidence>